<dbReference type="OrthoDB" id="4843387at2759"/>
<organism evidence="1 2">
    <name type="scientific">Brachionus calyciflorus</name>
    <dbReference type="NCBI Taxonomy" id="104777"/>
    <lineage>
        <taxon>Eukaryota</taxon>
        <taxon>Metazoa</taxon>
        <taxon>Spiralia</taxon>
        <taxon>Gnathifera</taxon>
        <taxon>Rotifera</taxon>
        <taxon>Eurotatoria</taxon>
        <taxon>Monogononta</taxon>
        <taxon>Pseudotrocha</taxon>
        <taxon>Ploima</taxon>
        <taxon>Brachionidae</taxon>
        <taxon>Brachionus</taxon>
    </lineage>
</organism>
<evidence type="ECO:0008006" key="3">
    <source>
        <dbReference type="Google" id="ProtNLM"/>
    </source>
</evidence>
<dbReference type="GO" id="GO:0003676">
    <property type="term" value="F:nucleic acid binding"/>
    <property type="evidence" value="ECO:0007669"/>
    <property type="project" value="InterPro"/>
</dbReference>
<accession>A0A814EWJ3</accession>
<name>A0A814EWJ3_9BILA</name>
<dbReference type="Proteomes" id="UP000663879">
    <property type="component" value="Unassembled WGS sequence"/>
</dbReference>
<dbReference type="Gene3D" id="3.30.420.10">
    <property type="entry name" value="Ribonuclease H-like superfamily/Ribonuclease H"/>
    <property type="match status" value="1"/>
</dbReference>
<dbReference type="AlphaFoldDB" id="A0A814EWJ3"/>
<gene>
    <name evidence="1" type="ORF">OXX778_LOCUS15118</name>
</gene>
<sequence length="190" mass="22044">MQIEDYLLQRTNEEKDLGVYITSGLKWRKHCTIAASKANRALGQIRNSFCYLEHNKFKLLYNALGRVVFSDESNFEVFNRKSKVILKRLNNEKYHPKFCVPRLQNGGGSAGIWGCISSKGTGVCNMDTGRNNQYVSKEIPKIIFYRLFYDPEDHWIFQQDNSSAHTSHSIRDWLKSKTLKYFHGALDLLI</sequence>
<reference evidence="1" key="1">
    <citation type="submission" date="2021-02" db="EMBL/GenBank/DDBJ databases">
        <authorList>
            <person name="Nowell W R."/>
        </authorList>
    </citation>
    <scope>NUCLEOTIDE SEQUENCE</scope>
    <source>
        <strain evidence="1">Ploen Becks lab</strain>
    </source>
</reference>
<comment type="caution">
    <text evidence="1">The sequence shown here is derived from an EMBL/GenBank/DDBJ whole genome shotgun (WGS) entry which is preliminary data.</text>
</comment>
<evidence type="ECO:0000313" key="1">
    <source>
        <dbReference type="EMBL" id="CAF0974931.1"/>
    </source>
</evidence>
<dbReference type="InterPro" id="IPR036397">
    <property type="entry name" value="RNaseH_sf"/>
</dbReference>
<evidence type="ECO:0000313" key="2">
    <source>
        <dbReference type="Proteomes" id="UP000663879"/>
    </source>
</evidence>
<dbReference type="EMBL" id="CAJNOC010003260">
    <property type="protein sequence ID" value="CAF0974931.1"/>
    <property type="molecule type" value="Genomic_DNA"/>
</dbReference>
<protein>
    <recommendedName>
        <fullName evidence="3">Tc1-like transposase DDE domain-containing protein</fullName>
    </recommendedName>
</protein>
<proteinExistence type="predicted"/>
<keyword evidence="2" id="KW-1185">Reference proteome</keyword>